<dbReference type="Proteomes" id="UP000252706">
    <property type="component" value="Unassembled WGS sequence"/>
</dbReference>
<gene>
    <name evidence="2" type="ORF">DS909_11085</name>
</gene>
<organism evidence="2 3">
    <name type="scientific">Phaeobacter gallaeciensis</name>
    <dbReference type="NCBI Taxonomy" id="60890"/>
    <lineage>
        <taxon>Bacteria</taxon>
        <taxon>Pseudomonadati</taxon>
        <taxon>Pseudomonadota</taxon>
        <taxon>Alphaproteobacteria</taxon>
        <taxon>Rhodobacterales</taxon>
        <taxon>Roseobacteraceae</taxon>
        <taxon>Phaeobacter</taxon>
    </lineage>
</organism>
<dbReference type="EMBL" id="QOCE01000031">
    <property type="protein sequence ID" value="RBW54387.1"/>
    <property type="molecule type" value="Genomic_DNA"/>
</dbReference>
<dbReference type="AlphaFoldDB" id="A0A366WY46"/>
<evidence type="ECO:0000256" key="1">
    <source>
        <dbReference type="SAM" id="Phobius"/>
    </source>
</evidence>
<feature type="transmembrane region" description="Helical" evidence="1">
    <location>
        <begin position="12"/>
        <end position="34"/>
    </location>
</feature>
<feature type="transmembrane region" description="Helical" evidence="1">
    <location>
        <begin position="54"/>
        <end position="75"/>
    </location>
</feature>
<accession>A0A366WY46</accession>
<evidence type="ECO:0000313" key="2">
    <source>
        <dbReference type="EMBL" id="RBW54387.1"/>
    </source>
</evidence>
<reference evidence="2 3" key="1">
    <citation type="submission" date="2018-07" db="EMBL/GenBank/DDBJ databases">
        <title>Modular assembly of carbohydrate-degrading microbial communities in the ocean.</title>
        <authorList>
            <person name="Enke T.N."/>
            <person name="Datta M.S."/>
            <person name="Schwartzman J.A."/>
            <person name="Cermak N."/>
            <person name="Schmitz D.A."/>
            <person name="Barrere J."/>
            <person name="Cordero O.X."/>
        </authorList>
    </citation>
    <scope>NUCLEOTIDE SEQUENCE [LARGE SCALE GENOMIC DNA]</scope>
    <source>
        <strain evidence="2 3">C3M10</strain>
    </source>
</reference>
<keyword evidence="1" id="KW-1133">Transmembrane helix</keyword>
<protein>
    <submittedName>
        <fullName evidence="2">Uncharacterized protein</fullName>
    </submittedName>
</protein>
<keyword evidence="1" id="KW-0472">Membrane</keyword>
<evidence type="ECO:0000313" key="3">
    <source>
        <dbReference type="Proteomes" id="UP000252706"/>
    </source>
</evidence>
<keyword evidence="1" id="KW-0812">Transmembrane</keyword>
<name>A0A366WY46_9RHOB</name>
<comment type="caution">
    <text evidence="2">The sequence shown here is derived from an EMBL/GenBank/DDBJ whole genome shotgun (WGS) entry which is preliminary data.</text>
</comment>
<sequence>MLPKSLTQYQHKAIGEAAGATLFLGGFAIIGIVLRADNFVSDWLEEKMPGGVSLGFIDPVFAAVVLLCIWIYTGYGVSR</sequence>
<proteinExistence type="predicted"/>